<dbReference type="EMBL" id="NXLR01000002">
    <property type="protein sequence ID" value="RDU60676.1"/>
    <property type="molecule type" value="Genomic_DNA"/>
</dbReference>
<organism evidence="1 2">
    <name type="scientific">Helicobacter marmotae</name>
    <dbReference type="NCBI Taxonomy" id="152490"/>
    <lineage>
        <taxon>Bacteria</taxon>
        <taxon>Pseudomonadati</taxon>
        <taxon>Campylobacterota</taxon>
        <taxon>Epsilonproteobacteria</taxon>
        <taxon>Campylobacterales</taxon>
        <taxon>Helicobacteraceae</taxon>
        <taxon>Helicobacter</taxon>
    </lineage>
</organism>
<name>A0A3D8I6P5_9HELI</name>
<reference evidence="1 2" key="1">
    <citation type="submission" date="2018-04" db="EMBL/GenBank/DDBJ databases">
        <title>Novel Campyloabacter and Helicobacter Species and Strains.</title>
        <authorList>
            <person name="Mannion A.J."/>
            <person name="Shen Z."/>
            <person name="Fox J.G."/>
        </authorList>
    </citation>
    <scope>NUCLEOTIDE SEQUENCE [LARGE SCALE GENOMIC DNA]</scope>
    <source>
        <strain evidence="1 2">MIT 98-6070</strain>
    </source>
</reference>
<protein>
    <recommendedName>
        <fullName evidence="3">Lipoprotein</fullName>
    </recommendedName>
</protein>
<evidence type="ECO:0000313" key="2">
    <source>
        <dbReference type="Proteomes" id="UP000256599"/>
    </source>
</evidence>
<proteinExistence type="predicted"/>
<evidence type="ECO:0008006" key="3">
    <source>
        <dbReference type="Google" id="ProtNLM"/>
    </source>
</evidence>
<accession>A0A3D8I6P5</accession>
<gene>
    <name evidence="1" type="ORF">CQA63_01475</name>
</gene>
<dbReference type="OrthoDB" id="5326879at2"/>
<evidence type="ECO:0000313" key="1">
    <source>
        <dbReference type="EMBL" id="RDU60676.1"/>
    </source>
</evidence>
<dbReference type="RefSeq" id="WP_104700041.1">
    <property type="nucleotide sequence ID" value="NZ_FZPP01000020.1"/>
</dbReference>
<dbReference type="AlphaFoldDB" id="A0A3D8I6P5"/>
<dbReference type="Proteomes" id="UP000256599">
    <property type="component" value="Unassembled WGS sequence"/>
</dbReference>
<comment type="caution">
    <text evidence="1">The sequence shown here is derived from an EMBL/GenBank/DDBJ whole genome shotgun (WGS) entry which is preliminary data.</text>
</comment>
<dbReference type="PROSITE" id="PS51257">
    <property type="entry name" value="PROKAR_LIPOPROTEIN"/>
    <property type="match status" value="1"/>
</dbReference>
<sequence>MSHSRCFHKVILAYLAFIFAFLSGGCGYKAAPFYQQTPLGETSLDSQAELPERKEQKILFQEIDSKPAPSHAQSEE</sequence>
<keyword evidence="2" id="KW-1185">Reference proteome</keyword>